<name>A0A4Q2DLT8_9AGAR</name>
<accession>A0A4Q2DLT8</accession>
<keyword evidence="3" id="KW-1185">Reference proteome</keyword>
<protein>
    <submittedName>
        <fullName evidence="2">Uncharacterized protein</fullName>
    </submittedName>
</protein>
<feature type="region of interest" description="Disordered" evidence="1">
    <location>
        <begin position="135"/>
        <end position="158"/>
    </location>
</feature>
<dbReference type="EMBL" id="SDEE01000127">
    <property type="protein sequence ID" value="RXW20929.1"/>
    <property type="molecule type" value="Genomic_DNA"/>
</dbReference>
<evidence type="ECO:0000313" key="2">
    <source>
        <dbReference type="EMBL" id="RXW20929.1"/>
    </source>
</evidence>
<dbReference type="Proteomes" id="UP000290288">
    <property type="component" value="Unassembled WGS sequence"/>
</dbReference>
<comment type="caution">
    <text evidence="2">The sequence shown here is derived from an EMBL/GenBank/DDBJ whole genome shotgun (WGS) entry which is preliminary data.</text>
</comment>
<proteinExistence type="predicted"/>
<evidence type="ECO:0000256" key="1">
    <source>
        <dbReference type="SAM" id="MobiDB-lite"/>
    </source>
</evidence>
<reference evidence="2 3" key="1">
    <citation type="submission" date="2019-01" db="EMBL/GenBank/DDBJ databases">
        <title>Draft genome sequence of Psathyrella aberdarensis IHI B618.</title>
        <authorList>
            <person name="Buettner E."/>
            <person name="Kellner H."/>
        </authorList>
    </citation>
    <scope>NUCLEOTIDE SEQUENCE [LARGE SCALE GENOMIC DNA]</scope>
    <source>
        <strain evidence="2 3">IHI B618</strain>
    </source>
</reference>
<gene>
    <name evidence="2" type="ORF">EST38_g4919</name>
</gene>
<dbReference type="OrthoDB" id="5584477at2759"/>
<evidence type="ECO:0000313" key="3">
    <source>
        <dbReference type="Proteomes" id="UP000290288"/>
    </source>
</evidence>
<sequence length="158" mass="17829">MWTCESNGVAHPDHEMLLLWEQHSHDSFVLAILKGGYLTSDTVPIEIRERWPSPCVDLIIAFNTFIDPLKRRKQNLAQYSPADRDSGGNVFATNAVQHYMQILQFFDTAIEALDKPDTRRAFDLDDDGFDVSASACTTPTQPAAEPTFDPLQPHRRAL</sequence>
<dbReference type="AlphaFoldDB" id="A0A4Q2DLT8"/>
<organism evidence="2 3">
    <name type="scientific">Candolleomyces aberdarensis</name>
    <dbReference type="NCBI Taxonomy" id="2316362"/>
    <lineage>
        <taxon>Eukaryota</taxon>
        <taxon>Fungi</taxon>
        <taxon>Dikarya</taxon>
        <taxon>Basidiomycota</taxon>
        <taxon>Agaricomycotina</taxon>
        <taxon>Agaricomycetes</taxon>
        <taxon>Agaricomycetidae</taxon>
        <taxon>Agaricales</taxon>
        <taxon>Agaricineae</taxon>
        <taxon>Psathyrellaceae</taxon>
        <taxon>Candolleomyces</taxon>
    </lineage>
</organism>